<dbReference type="OrthoDB" id="3637587at2"/>
<dbReference type="STRING" id="589385.SAMN05421504_106306"/>
<evidence type="ECO:0008006" key="4">
    <source>
        <dbReference type="Google" id="ProtNLM"/>
    </source>
</evidence>
<name>A0A1H3LRI2_9PSEU</name>
<feature type="transmembrane region" description="Helical" evidence="1">
    <location>
        <begin position="52"/>
        <end position="72"/>
    </location>
</feature>
<evidence type="ECO:0000313" key="2">
    <source>
        <dbReference type="EMBL" id="SDY66475.1"/>
    </source>
</evidence>
<dbReference type="EMBL" id="FNON01000006">
    <property type="protein sequence ID" value="SDY66475.1"/>
    <property type="molecule type" value="Genomic_DNA"/>
</dbReference>
<reference evidence="2 3" key="1">
    <citation type="submission" date="2016-10" db="EMBL/GenBank/DDBJ databases">
        <authorList>
            <person name="de Groot N.N."/>
        </authorList>
    </citation>
    <scope>NUCLEOTIDE SEQUENCE [LARGE SCALE GENOMIC DNA]</scope>
    <source>
        <strain evidence="2 3">CPCC 202699</strain>
    </source>
</reference>
<dbReference type="AlphaFoldDB" id="A0A1H3LRI2"/>
<organism evidence="2 3">
    <name type="scientific">Amycolatopsis xylanica</name>
    <dbReference type="NCBI Taxonomy" id="589385"/>
    <lineage>
        <taxon>Bacteria</taxon>
        <taxon>Bacillati</taxon>
        <taxon>Actinomycetota</taxon>
        <taxon>Actinomycetes</taxon>
        <taxon>Pseudonocardiales</taxon>
        <taxon>Pseudonocardiaceae</taxon>
        <taxon>Amycolatopsis</taxon>
    </lineage>
</organism>
<evidence type="ECO:0000256" key="1">
    <source>
        <dbReference type="SAM" id="Phobius"/>
    </source>
</evidence>
<keyword evidence="1" id="KW-0472">Membrane</keyword>
<dbReference type="Proteomes" id="UP000199515">
    <property type="component" value="Unassembled WGS sequence"/>
</dbReference>
<feature type="transmembrane region" description="Helical" evidence="1">
    <location>
        <begin position="21"/>
        <end position="40"/>
    </location>
</feature>
<proteinExistence type="predicted"/>
<sequence>MAENEYTYDEPQVEKKPRRGLDLVAFVFGLLTLMVSGFVLGDGSSWLPNFDFRWLIAGVAVFVGLVLLGASLRPKR</sequence>
<keyword evidence="1" id="KW-1133">Transmembrane helix</keyword>
<gene>
    <name evidence="2" type="ORF">SAMN05421504_106306</name>
</gene>
<evidence type="ECO:0000313" key="3">
    <source>
        <dbReference type="Proteomes" id="UP000199515"/>
    </source>
</evidence>
<keyword evidence="3" id="KW-1185">Reference proteome</keyword>
<accession>A0A1H3LRI2</accession>
<keyword evidence="1" id="KW-0812">Transmembrane</keyword>
<dbReference type="RefSeq" id="WP_091293778.1">
    <property type="nucleotide sequence ID" value="NZ_FNON01000006.1"/>
</dbReference>
<protein>
    <recommendedName>
        <fullName evidence="4">Cell division protein CrgA</fullName>
    </recommendedName>
</protein>